<dbReference type="Proteomes" id="UP000826195">
    <property type="component" value="Unassembled WGS sequence"/>
</dbReference>
<accession>A0AAV7J248</accession>
<feature type="non-terminal residue" evidence="2">
    <location>
        <position position="1"/>
    </location>
</feature>
<dbReference type="EMBL" id="JAHXZJ010000002">
    <property type="protein sequence ID" value="KAH0563796.1"/>
    <property type="molecule type" value="Genomic_DNA"/>
</dbReference>
<reference evidence="2 3" key="1">
    <citation type="journal article" date="2021" name="J. Hered.">
        <title>A chromosome-level genome assembly of the parasitoid wasp, Cotesia glomerata (Hymenoptera: Braconidae).</title>
        <authorList>
            <person name="Pinto B.J."/>
            <person name="Weis J.J."/>
            <person name="Gamble T."/>
            <person name="Ode P.J."/>
            <person name="Paul R."/>
            <person name="Zaspel J.M."/>
        </authorList>
    </citation>
    <scope>NUCLEOTIDE SEQUENCE [LARGE SCALE GENOMIC DNA]</scope>
    <source>
        <strain evidence="2">CgM1</strain>
    </source>
</reference>
<evidence type="ECO:0000313" key="2">
    <source>
        <dbReference type="EMBL" id="KAH0563796.1"/>
    </source>
</evidence>
<protein>
    <submittedName>
        <fullName evidence="2">Uncharacterized protein</fullName>
    </submittedName>
</protein>
<evidence type="ECO:0000256" key="1">
    <source>
        <dbReference type="SAM" id="MobiDB-lite"/>
    </source>
</evidence>
<feature type="compositionally biased region" description="Basic residues" evidence="1">
    <location>
        <begin position="52"/>
        <end position="62"/>
    </location>
</feature>
<gene>
    <name evidence="2" type="ORF">KQX54_006581</name>
</gene>
<keyword evidence="3" id="KW-1185">Reference proteome</keyword>
<evidence type="ECO:0000313" key="3">
    <source>
        <dbReference type="Proteomes" id="UP000826195"/>
    </source>
</evidence>
<proteinExistence type="predicted"/>
<comment type="caution">
    <text evidence="2">The sequence shown here is derived from an EMBL/GenBank/DDBJ whole genome shotgun (WGS) entry which is preliminary data.</text>
</comment>
<feature type="region of interest" description="Disordered" evidence="1">
    <location>
        <begin position="37"/>
        <end position="62"/>
    </location>
</feature>
<name>A0AAV7J248_COTGL</name>
<organism evidence="2 3">
    <name type="scientific">Cotesia glomerata</name>
    <name type="common">Lepidopteran parasitic wasp</name>
    <name type="synonym">Apanteles glomeratus</name>
    <dbReference type="NCBI Taxonomy" id="32391"/>
    <lineage>
        <taxon>Eukaryota</taxon>
        <taxon>Metazoa</taxon>
        <taxon>Ecdysozoa</taxon>
        <taxon>Arthropoda</taxon>
        <taxon>Hexapoda</taxon>
        <taxon>Insecta</taxon>
        <taxon>Pterygota</taxon>
        <taxon>Neoptera</taxon>
        <taxon>Endopterygota</taxon>
        <taxon>Hymenoptera</taxon>
        <taxon>Apocrita</taxon>
        <taxon>Ichneumonoidea</taxon>
        <taxon>Braconidae</taxon>
        <taxon>Microgastrinae</taxon>
        <taxon>Cotesia</taxon>
    </lineage>
</organism>
<sequence length="62" mass="7440">ICKLMESHRKFDKKLKENLLGNIRVWIEKVLKNSRRPPLAPEKKALYQQKAKERRQAKKKTP</sequence>
<dbReference type="AlphaFoldDB" id="A0AAV7J248"/>